<dbReference type="NCBIfam" id="TIGR00412">
    <property type="entry name" value="redox_disulf_2"/>
    <property type="match status" value="1"/>
</dbReference>
<dbReference type="OrthoDB" id="9800630at2"/>
<evidence type="ECO:0000256" key="1">
    <source>
        <dbReference type="SAM" id="Phobius"/>
    </source>
</evidence>
<evidence type="ECO:0000259" key="2">
    <source>
        <dbReference type="Pfam" id="PF13192"/>
    </source>
</evidence>
<accession>A0A2U1ACY1</accession>
<keyword evidence="4" id="KW-1185">Reference proteome</keyword>
<feature type="transmembrane region" description="Helical" evidence="1">
    <location>
        <begin position="124"/>
        <end position="142"/>
    </location>
</feature>
<dbReference type="RefSeq" id="WP_116885942.1">
    <property type="nucleotide sequence ID" value="NZ_CABMMC010000035.1"/>
</dbReference>
<evidence type="ECO:0000313" key="3">
    <source>
        <dbReference type="EMBL" id="PVY33343.1"/>
    </source>
</evidence>
<dbReference type="InterPro" id="IPR047698">
    <property type="entry name" value="ArsF-like"/>
</dbReference>
<dbReference type="Proteomes" id="UP000245959">
    <property type="component" value="Unassembled WGS sequence"/>
</dbReference>
<name>A0A2U1ACY1_9BACT</name>
<dbReference type="PANTHER" id="PTHR36450:SF1">
    <property type="entry name" value="THIOREDOXIN"/>
    <property type="match status" value="1"/>
</dbReference>
<dbReference type="Gene3D" id="3.40.30.10">
    <property type="entry name" value="Glutaredoxin"/>
    <property type="match status" value="1"/>
</dbReference>
<feature type="domain" description="Thioredoxin-like fold" evidence="2">
    <location>
        <begin position="1"/>
        <end position="74"/>
    </location>
</feature>
<dbReference type="PANTHER" id="PTHR36450">
    <property type="entry name" value="THIOREDOXIN"/>
    <property type="match status" value="1"/>
</dbReference>
<comment type="caution">
    <text evidence="3">The sequence shown here is derived from an EMBL/GenBank/DDBJ whole genome shotgun (WGS) entry which is preliminary data.</text>
</comment>
<dbReference type="AlphaFoldDB" id="A0A2U1ACY1"/>
<dbReference type="NCBIfam" id="NF040494">
    <property type="entry name" value="nitrored_ArsF"/>
    <property type="match status" value="1"/>
</dbReference>
<dbReference type="InterPro" id="IPR012336">
    <property type="entry name" value="Thioredoxin-like_fold"/>
</dbReference>
<keyword evidence="1" id="KW-0472">Membrane</keyword>
<keyword evidence="1" id="KW-1133">Transmembrane helix</keyword>
<dbReference type="GeneID" id="78297205"/>
<dbReference type="InterPro" id="IPR005243">
    <property type="entry name" value="THIRX-like_proc"/>
</dbReference>
<sequence length="263" mass="28621">MKMQIYGSGCDKCRKLAANAETAARELGIEIELEKVSDINAITDAGVMMTPALAINGKVVSSGKVLSPEEIGKRLTAAMTGANTPCCCAGSPETTAPDACCCSSAEEKSASGSCCGGSGVSRKILTVLLLALILFSIAAMVVRELNSRYEDTTAVSVPADAVVVYYFHGTQRCMTCNRIEELTKQAVQESFADQLADGKIVFRSVNVDDPAKEHYIRDFQLSTRTVVMQKGDRYEKFDQIWNLVREPEQFMQYIGNGLERMLK</sequence>
<dbReference type="EMBL" id="QEKH01000051">
    <property type="protein sequence ID" value="PVY33343.1"/>
    <property type="molecule type" value="Genomic_DNA"/>
</dbReference>
<proteinExistence type="predicted"/>
<dbReference type="InterPro" id="IPR036249">
    <property type="entry name" value="Thioredoxin-like_sf"/>
</dbReference>
<organism evidence="3 4">
    <name type="scientific">Victivallis vadensis</name>
    <dbReference type="NCBI Taxonomy" id="172901"/>
    <lineage>
        <taxon>Bacteria</taxon>
        <taxon>Pseudomonadati</taxon>
        <taxon>Lentisphaerota</taxon>
        <taxon>Lentisphaeria</taxon>
        <taxon>Victivallales</taxon>
        <taxon>Victivallaceae</taxon>
        <taxon>Victivallis</taxon>
    </lineage>
</organism>
<protein>
    <submittedName>
        <fullName evidence="3">Small redox-active disulfide protein 2</fullName>
    </submittedName>
</protein>
<reference evidence="3 4" key="1">
    <citation type="submission" date="2018-04" db="EMBL/GenBank/DDBJ databases">
        <title>Genomic Encyclopedia of Type Strains, Phase IV (KMG-IV): sequencing the most valuable type-strain genomes for metagenomic binning, comparative biology and taxonomic classification.</title>
        <authorList>
            <person name="Goeker M."/>
        </authorList>
    </citation>
    <scope>NUCLEOTIDE SEQUENCE [LARGE SCALE GENOMIC DNA]</scope>
    <source>
        <strain evidence="3 4">DSM 14823</strain>
    </source>
</reference>
<keyword evidence="1" id="KW-0812">Transmembrane</keyword>
<evidence type="ECO:0000313" key="4">
    <source>
        <dbReference type="Proteomes" id="UP000245959"/>
    </source>
</evidence>
<dbReference type="SUPFAM" id="SSF52833">
    <property type="entry name" value="Thioredoxin-like"/>
    <property type="match status" value="1"/>
</dbReference>
<dbReference type="Pfam" id="PF13192">
    <property type="entry name" value="Thioredoxin_3"/>
    <property type="match status" value="1"/>
</dbReference>
<gene>
    <name evidence="3" type="ORF">C8D82_15120</name>
</gene>